<evidence type="ECO:0000313" key="1">
    <source>
        <dbReference type="EMBL" id="KAI8532179.1"/>
    </source>
</evidence>
<accession>A0ACC0LV19</accession>
<protein>
    <submittedName>
        <fullName evidence="1">Uncharacterized protein</fullName>
    </submittedName>
</protein>
<comment type="caution">
    <text evidence="1">The sequence shown here is derived from an EMBL/GenBank/DDBJ whole genome shotgun (WGS) entry which is preliminary data.</text>
</comment>
<keyword evidence="2" id="KW-1185">Reference proteome</keyword>
<evidence type="ECO:0000313" key="2">
    <source>
        <dbReference type="Proteomes" id="UP001062846"/>
    </source>
</evidence>
<dbReference type="EMBL" id="CM046398">
    <property type="protein sequence ID" value="KAI8532179.1"/>
    <property type="molecule type" value="Genomic_DNA"/>
</dbReference>
<reference evidence="1" key="1">
    <citation type="submission" date="2022-02" db="EMBL/GenBank/DDBJ databases">
        <title>Plant Genome Project.</title>
        <authorList>
            <person name="Zhang R.-G."/>
        </authorList>
    </citation>
    <scope>NUCLEOTIDE SEQUENCE</scope>
    <source>
        <strain evidence="1">AT1</strain>
    </source>
</reference>
<dbReference type="Proteomes" id="UP001062846">
    <property type="component" value="Chromosome 11"/>
</dbReference>
<proteinExistence type="predicted"/>
<organism evidence="1 2">
    <name type="scientific">Rhododendron molle</name>
    <name type="common">Chinese azalea</name>
    <name type="synonym">Azalea mollis</name>
    <dbReference type="NCBI Taxonomy" id="49168"/>
    <lineage>
        <taxon>Eukaryota</taxon>
        <taxon>Viridiplantae</taxon>
        <taxon>Streptophyta</taxon>
        <taxon>Embryophyta</taxon>
        <taxon>Tracheophyta</taxon>
        <taxon>Spermatophyta</taxon>
        <taxon>Magnoliopsida</taxon>
        <taxon>eudicotyledons</taxon>
        <taxon>Gunneridae</taxon>
        <taxon>Pentapetalae</taxon>
        <taxon>asterids</taxon>
        <taxon>Ericales</taxon>
        <taxon>Ericaceae</taxon>
        <taxon>Ericoideae</taxon>
        <taxon>Rhodoreae</taxon>
        <taxon>Rhododendron</taxon>
    </lineage>
</organism>
<gene>
    <name evidence="1" type="ORF">RHMOL_Rhmol11G0193500</name>
</gene>
<sequence>MNELTSRTKWWKLWRWRERERGLNQWPSSWPSVLKATSILSLYMVLIEDLYYFVIGGMAIAAAFACDQEEYSVVLITHSAHKNLSVHLATKNVECLPVSTPAVVAPYEDDGPEGTLQPKFLLQKHEITRQHRQECIHNVERIFGDGPSLEGDLIVINLFALEGWSLAELFCVPCIVAAPYVVPYSAPSSFEHYFRKELPLLYEYLQEAPINKASYGVLYFEYGFSEEVVECPGYWPSNVRACGFWFLPFEWQFSCNKCGEISALLSSGHLSPKDEMCSAHAELQSFLKTPASLPPVFIGLSSVGRQVFVTCSMGFLRNPEAFLGVLQKAVDITSHRFILFSAGFDPLDAAIQKIAADASSGSEQKQFSEDGTLLFGGRLFCFSGSIPYKWLFPRCAAAIHHGGSGSTAAALHAGIPQVICPFMLDQFYWAERMFWLGVAPEPLKRNYLLPDENDDVCVMEAANMLARAINYALAPEGKACASEIAELLSHEDYRSRIISEVEFYFTGWSVGSFKDHQGRDQLFQLNEALRGGFIYRLPSLHCLRLGEEILAKSKNSGVVVESMSYQGRGSAVVAAAVAVVCLLLVLNFEVAEAATYKVGDSNGWTFNVVGWPKGKRFRAGDTLAFSYSRQYHNLVVVNKAGYDSCKAPANAKVYSSGNDQIKLVKGQNYFICSFTGHCTSGMKIAVNAI</sequence>
<name>A0ACC0LV19_RHOML</name>